<dbReference type="Proteomes" id="UP000285604">
    <property type="component" value="Unassembled WGS sequence"/>
</dbReference>
<accession>A0AA92UNV1</accession>
<protein>
    <submittedName>
        <fullName evidence="1">Uncharacterized protein</fullName>
    </submittedName>
</protein>
<name>A0AA92UNV1_9BACT</name>
<proteinExistence type="predicted"/>
<reference evidence="1 2" key="1">
    <citation type="submission" date="2018-08" db="EMBL/GenBank/DDBJ databases">
        <title>A genome reference for cultivated species of the human gut microbiota.</title>
        <authorList>
            <person name="Zou Y."/>
            <person name="Xue W."/>
            <person name="Luo G."/>
        </authorList>
    </citation>
    <scope>NUCLEOTIDE SEQUENCE [LARGE SCALE GENOMIC DNA]</scope>
    <source>
        <strain evidence="1 2">OF03-3</strain>
    </source>
</reference>
<dbReference type="EMBL" id="QSCI01000003">
    <property type="protein sequence ID" value="RGX98198.1"/>
    <property type="molecule type" value="Genomic_DNA"/>
</dbReference>
<dbReference type="AlphaFoldDB" id="A0AA92UNV1"/>
<organism evidence="1 2">
    <name type="scientific">Segatella copri</name>
    <dbReference type="NCBI Taxonomy" id="165179"/>
    <lineage>
        <taxon>Bacteria</taxon>
        <taxon>Pseudomonadati</taxon>
        <taxon>Bacteroidota</taxon>
        <taxon>Bacteroidia</taxon>
        <taxon>Bacteroidales</taxon>
        <taxon>Prevotellaceae</taxon>
        <taxon>Segatella</taxon>
    </lineage>
</organism>
<evidence type="ECO:0000313" key="2">
    <source>
        <dbReference type="Proteomes" id="UP000285604"/>
    </source>
</evidence>
<sequence length="297" mass="35062">MLFTDDYMKYLYLLLLFLPLQALGQIKLQDVTISSQRPKFVRLKGYYRSYQHNDSVLKYYVDGIVEYYINLKNEKVDIRMYSSRHLRNEELVSKDKKRAFMLSDQATFRPWPEGKTFIEECRKKYAIQNSANVGYIKKASQIIGRVTTDSINKSCMIEMDMIPTYDKLTHNIFGFTQEMKSDYFMEAYRLSDEDYYSFKNLLSQKTDQSYNYWHKKDSRKQLIHVVTELFITEQEYVDGKKKEADKKLQPQEAAQSIEGFISENRLPSLPPTVQVEMKKLQSYDPSNLNKKIAASSK</sequence>
<gene>
    <name evidence="1" type="ORF">DXA63_01595</name>
</gene>
<comment type="caution">
    <text evidence="1">The sequence shown here is derived from an EMBL/GenBank/DDBJ whole genome shotgun (WGS) entry which is preliminary data.</text>
</comment>
<evidence type="ECO:0000313" key="1">
    <source>
        <dbReference type="EMBL" id="RGX98198.1"/>
    </source>
</evidence>